<organism evidence="3 4">
    <name type="scientific">Mycosarcoma maydis</name>
    <name type="common">Corn smut fungus</name>
    <name type="synonym">Ustilago maydis</name>
    <dbReference type="NCBI Taxonomy" id="5270"/>
    <lineage>
        <taxon>Eukaryota</taxon>
        <taxon>Fungi</taxon>
        <taxon>Dikarya</taxon>
        <taxon>Basidiomycota</taxon>
        <taxon>Ustilaginomycotina</taxon>
        <taxon>Ustilaginomycetes</taxon>
        <taxon>Ustilaginales</taxon>
        <taxon>Ustilaginaceae</taxon>
        <taxon>Mycosarcoma</taxon>
    </lineage>
</organism>
<dbReference type="PANTHER" id="PTHR14580">
    <property type="entry name" value="MULTIPLE MYELOMA TUMOR-ASSOCIATED PROTEIN 2 FAMILY MEMBER"/>
    <property type="match status" value="1"/>
</dbReference>
<feature type="compositionally biased region" description="Basic and acidic residues" evidence="1">
    <location>
        <begin position="301"/>
        <end position="315"/>
    </location>
</feature>
<dbReference type="Pfam" id="PF10159">
    <property type="entry name" value="MMtag"/>
    <property type="match status" value="1"/>
</dbReference>
<dbReference type="OrthoDB" id="5390672at2759"/>
<dbReference type="InterPro" id="IPR019315">
    <property type="entry name" value="MMTA2_N"/>
</dbReference>
<dbReference type="InParanoid" id="A0A0D1E6X5"/>
<accession>A0A0D1E6X5</accession>
<evidence type="ECO:0000313" key="3">
    <source>
        <dbReference type="EMBL" id="KIS71659.1"/>
    </source>
</evidence>
<feature type="domain" description="Multiple myeloma tumor-associated protein 2-like N-terminal" evidence="2">
    <location>
        <begin position="8"/>
        <end position="86"/>
    </location>
</feature>
<dbReference type="GeneID" id="23566098"/>
<protein>
    <recommendedName>
        <fullName evidence="2">Multiple myeloma tumor-associated protein 2-like N-terminal domain-containing protein</fullName>
    </recommendedName>
</protein>
<feature type="compositionally biased region" description="Basic residues" evidence="1">
    <location>
        <begin position="261"/>
        <end position="276"/>
    </location>
</feature>
<dbReference type="InterPro" id="IPR039207">
    <property type="entry name" value="MMTAG2-like"/>
</dbReference>
<feature type="compositionally biased region" description="Basic and acidic residues" evidence="1">
    <location>
        <begin position="123"/>
        <end position="196"/>
    </location>
</feature>
<sequence length="315" mass="35931">MYHPTRGGARGGAAEFSWDKVKQSKHREFYLGNSVAAPTGRWQDGRDINWYNKDVASSSTSVADERREELRRIKEAETAELYAKLGRAPPSATAGATAVVGERLARGSDGLGRKAGTGANTEVLDKDRKKWGTTGREEAVSEADEKLARKFAKDEVRRRRAAEVKDDRHGEDRGKAQSDDRCRHSSRSHHEDEARDGHRRHRHRDGSSRHRDGNREGSSSKQHLHADGGHDERSSRRHRSHQNDRSSRSRSRSRSPESLSRHRSRHHDERRHKRRGSPSGAGRGHRGEDEKHHHAPHSRRYHDGEGRPHRMHRDE</sequence>
<dbReference type="PANTHER" id="PTHR14580:SF0">
    <property type="entry name" value="MULTIPLE MYELOMA TUMOR-ASSOCIATED PROTEIN 2"/>
    <property type="match status" value="1"/>
</dbReference>
<gene>
    <name evidence="3" type="ORF">UMAG_10022</name>
</gene>
<evidence type="ECO:0000313" key="4">
    <source>
        <dbReference type="Proteomes" id="UP000000561"/>
    </source>
</evidence>
<dbReference type="Proteomes" id="UP000000561">
    <property type="component" value="Chromosome 1"/>
</dbReference>
<keyword evidence="4" id="KW-1185">Reference proteome</keyword>
<evidence type="ECO:0000259" key="2">
    <source>
        <dbReference type="Pfam" id="PF10159"/>
    </source>
</evidence>
<dbReference type="eggNOG" id="KOG4520">
    <property type="taxonomic scope" value="Eukaryota"/>
</dbReference>
<feature type="compositionally biased region" description="Basic and acidic residues" evidence="1">
    <location>
        <begin position="224"/>
        <end position="234"/>
    </location>
</feature>
<dbReference type="KEGG" id="uma:UMAG_10022"/>
<reference evidence="3 4" key="1">
    <citation type="journal article" date="2006" name="Nature">
        <title>Insights from the genome of the biotrophic fungal plant pathogen Ustilago maydis.</title>
        <authorList>
            <person name="Kamper J."/>
            <person name="Kahmann R."/>
            <person name="Bolker M."/>
            <person name="Ma L.J."/>
            <person name="Brefort T."/>
            <person name="Saville B.J."/>
            <person name="Banuett F."/>
            <person name="Kronstad J.W."/>
            <person name="Gold S.E."/>
            <person name="Muller O."/>
            <person name="Perlin M.H."/>
            <person name="Wosten H.A."/>
            <person name="de Vries R."/>
            <person name="Ruiz-Herrera J."/>
            <person name="Reynaga-Pena C.G."/>
            <person name="Snetselaar K."/>
            <person name="McCann M."/>
            <person name="Perez-Martin J."/>
            <person name="Feldbrugge M."/>
            <person name="Basse C.W."/>
            <person name="Steinberg G."/>
            <person name="Ibeas J.I."/>
            <person name="Holloman W."/>
            <person name="Guzman P."/>
            <person name="Farman M."/>
            <person name="Stajich J.E."/>
            <person name="Sentandreu R."/>
            <person name="Gonzalez-Prieto J.M."/>
            <person name="Kennell J.C."/>
            <person name="Molina L."/>
            <person name="Schirawski J."/>
            <person name="Mendoza-Mendoza A."/>
            <person name="Greilinger D."/>
            <person name="Munch K."/>
            <person name="Rossel N."/>
            <person name="Scherer M."/>
            <person name="Vranes M."/>
            <person name="Ladendorf O."/>
            <person name="Vincon V."/>
            <person name="Fuchs U."/>
            <person name="Sandrock B."/>
            <person name="Meng S."/>
            <person name="Ho E.C."/>
            <person name="Cahill M.J."/>
            <person name="Boyce K.J."/>
            <person name="Klose J."/>
            <person name="Klosterman S.J."/>
            <person name="Deelstra H.J."/>
            <person name="Ortiz-Castellanos L."/>
            <person name="Li W."/>
            <person name="Sanchez-Alonso P."/>
            <person name="Schreier P.H."/>
            <person name="Hauser-Hahn I."/>
            <person name="Vaupel M."/>
            <person name="Koopmann E."/>
            <person name="Friedrich G."/>
            <person name="Voss H."/>
            <person name="Schluter T."/>
            <person name="Margolis J."/>
            <person name="Platt D."/>
            <person name="Swimmer C."/>
            <person name="Gnirke A."/>
            <person name="Chen F."/>
            <person name="Vysotskaia V."/>
            <person name="Mannhaupt G."/>
            <person name="Guldener U."/>
            <person name="Munsterkotter M."/>
            <person name="Haase D."/>
            <person name="Oesterheld M."/>
            <person name="Mewes H.W."/>
            <person name="Mauceli E.W."/>
            <person name="DeCaprio D."/>
            <person name="Wade C.M."/>
            <person name="Butler J."/>
            <person name="Young S."/>
            <person name="Jaffe D.B."/>
            <person name="Calvo S."/>
            <person name="Nusbaum C."/>
            <person name="Galagan J."/>
            <person name="Birren B.W."/>
        </authorList>
    </citation>
    <scope>NUCLEOTIDE SEQUENCE [LARGE SCALE GENOMIC DNA]</scope>
    <source>
        <strain evidence="4">DSM 14603 / FGSC 9021 / UM521</strain>
    </source>
</reference>
<evidence type="ECO:0000256" key="1">
    <source>
        <dbReference type="SAM" id="MobiDB-lite"/>
    </source>
</evidence>
<dbReference type="EMBL" id="CM003140">
    <property type="protein sequence ID" value="KIS71659.1"/>
    <property type="molecule type" value="Genomic_DNA"/>
</dbReference>
<dbReference type="VEuPathDB" id="FungiDB:UMAG_10022"/>
<proteinExistence type="predicted"/>
<name>A0A0D1E6X5_MYCMD</name>
<feature type="region of interest" description="Disordered" evidence="1">
    <location>
        <begin position="104"/>
        <end position="315"/>
    </location>
</feature>
<feature type="compositionally biased region" description="Basic and acidic residues" evidence="1">
    <location>
        <begin position="205"/>
        <end position="215"/>
    </location>
</feature>
<dbReference type="RefSeq" id="XP_011386612.1">
    <property type="nucleotide sequence ID" value="XM_011388310.1"/>
</dbReference>
<dbReference type="AlphaFoldDB" id="A0A0D1E6X5"/>